<accession>A0A0C2WGH3</accession>
<dbReference type="Proteomes" id="UP000054549">
    <property type="component" value="Unassembled WGS sequence"/>
</dbReference>
<dbReference type="AlphaFoldDB" id="A0A0C2WGH3"/>
<evidence type="ECO:0000313" key="4">
    <source>
        <dbReference type="Proteomes" id="UP000054549"/>
    </source>
</evidence>
<dbReference type="OrthoDB" id="3222645at2759"/>
<feature type="compositionally biased region" description="Basic and acidic residues" evidence="1">
    <location>
        <begin position="141"/>
        <end position="180"/>
    </location>
</feature>
<organism evidence="3 4">
    <name type="scientific">Amanita muscaria (strain Koide BX008)</name>
    <dbReference type="NCBI Taxonomy" id="946122"/>
    <lineage>
        <taxon>Eukaryota</taxon>
        <taxon>Fungi</taxon>
        <taxon>Dikarya</taxon>
        <taxon>Basidiomycota</taxon>
        <taxon>Agaricomycotina</taxon>
        <taxon>Agaricomycetes</taxon>
        <taxon>Agaricomycetidae</taxon>
        <taxon>Agaricales</taxon>
        <taxon>Pluteineae</taxon>
        <taxon>Amanitaceae</taxon>
        <taxon>Amanita</taxon>
    </lineage>
</organism>
<keyword evidence="4" id="KW-1185">Reference proteome</keyword>
<evidence type="ECO:0000256" key="1">
    <source>
        <dbReference type="SAM" id="MobiDB-lite"/>
    </source>
</evidence>
<protein>
    <submittedName>
        <fullName evidence="3">Uncharacterized protein</fullName>
    </submittedName>
</protein>
<keyword evidence="2" id="KW-0472">Membrane</keyword>
<sequence length="447" mass="48245">MASPIKSLFMVGVFGVGGLVGALGVIGLTRIAESFWFRPLARRRVITNGQQDCTDRPVTGDLEGAPPTPATGSDFSPGDAPKSTENFTIQMEKIAQLKASLDEIGQLLQDKIALELEVARLNRLLEERMRVLSAEGGVAHLNRDNGHSSKESTRTGDRKPGNGHRTTRDKDSHTSTEQLHKPAPPLEGKPDIISVADVAESVRMLNARILQACSLIADSLSYRESPISSKEMEDLLNELTGYIGPRLCTDLRRKAQESKMEPDPLITQIALQSGLVNACSHIINNGIPPTNGATLSLRHSDMVEAVSDAHLRTPPPHPTTSQSERKYVAGIALKLIAAVGGSMESGGALPPQYRKVVDEIVKGSLELHKAVSEDAASIMELVTYTIPCDTDFDPSTMEDTEGGGTQDTVICALEMGLRCRKRRESGSREEWAVAVKSKVVLASTLEV</sequence>
<feature type="region of interest" description="Disordered" evidence="1">
    <location>
        <begin position="51"/>
        <end position="84"/>
    </location>
</feature>
<keyword evidence="2" id="KW-1133">Transmembrane helix</keyword>
<name>A0A0C2WGH3_AMAMK</name>
<evidence type="ECO:0000313" key="3">
    <source>
        <dbReference type="EMBL" id="KIL55731.1"/>
    </source>
</evidence>
<evidence type="ECO:0000256" key="2">
    <source>
        <dbReference type="SAM" id="Phobius"/>
    </source>
</evidence>
<dbReference type="HOGENOM" id="CLU_031481_0_0_1"/>
<dbReference type="EMBL" id="KN818479">
    <property type="protein sequence ID" value="KIL55731.1"/>
    <property type="molecule type" value="Genomic_DNA"/>
</dbReference>
<reference evidence="3 4" key="1">
    <citation type="submission" date="2014-04" db="EMBL/GenBank/DDBJ databases">
        <title>Evolutionary Origins and Diversification of the Mycorrhizal Mutualists.</title>
        <authorList>
            <consortium name="DOE Joint Genome Institute"/>
            <consortium name="Mycorrhizal Genomics Consortium"/>
            <person name="Kohler A."/>
            <person name="Kuo A."/>
            <person name="Nagy L.G."/>
            <person name="Floudas D."/>
            <person name="Copeland A."/>
            <person name="Barry K.W."/>
            <person name="Cichocki N."/>
            <person name="Veneault-Fourrey C."/>
            <person name="LaButti K."/>
            <person name="Lindquist E.A."/>
            <person name="Lipzen A."/>
            <person name="Lundell T."/>
            <person name="Morin E."/>
            <person name="Murat C."/>
            <person name="Riley R."/>
            <person name="Ohm R."/>
            <person name="Sun H."/>
            <person name="Tunlid A."/>
            <person name="Henrissat B."/>
            <person name="Grigoriev I.V."/>
            <person name="Hibbett D.S."/>
            <person name="Martin F."/>
        </authorList>
    </citation>
    <scope>NUCLEOTIDE SEQUENCE [LARGE SCALE GENOMIC DNA]</scope>
    <source>
        <strain evidence="3 4">Koide BX008</strain>
    </source>
</reference>
<feature type="region of interest" description="Disordered" evidence="1">
    <location>
        <begin position="140"/>
        <end position="190"/>
    </location>
</feature>
<keyword evidence="2" id="KW-0812">Transmembrane</keyword>
<gene>
    <name evidence="3" type="ORF">M378DRAFT_28511</name>
</gene>
<proteinExistence type="predicted"/>
<dbReference type="InParanoid" id="A0A0C2WGH3"/>
<feature type="transmembrane region" description="Helical" evidence="2">
    <location>
        <begin position="7"/>
        <end position="28"/>
    </location>
</feature>